<evidence type="ECO:0000313" key="3">
    <source>
        <dbReference type="EMBL" id="EDR09111.1"/>
    </source>
</evidence>
<dbReference type="OrthoDB" id="10067381at2759"/>
<protein>
    <submittedName>
        <fullName evidence="3">Predicted protein</fullName>
    </submittedName>
</protein>
<gene>
    <name evidence="3" type="ORF">LACBIDRAFT_296396</name>
</gene>
<comment type="similarity">
    <text evidence="1">Belongs to the UPF0696 family.</text>
</comment>
<dbReference type="HOGENOM" id="CLU_062058_0_0_1"/>
<dbReference type="Gene3D" id="3.30.760.10">
    <property type="entry name" value="RNA Cap, Translation Initiation Factor Eif4e"/>
    <property type="match status" value="1"/>
</dbReference>
<dbReference type="Pfam" id="PF08939">
    <property type="entry name" value="Bles03"/>
    <property type="match status" value="1"/>
</dbReference>
<dbReference type="GeneID" id="6075816"/>
<dbReference type="AlphaFoldDB" id="B0D8P7"/>
<organism evidence="4">
    <name type="scientific">Laccaria bicolor (strain S238N-H82 / ATCC MYA-4686)</name>
    <name type="common">Bicoloured deceiver</name>
    <name type="synonym">Laccaria laccata var. bicolor</name>
    <dbReference type="NCBI Taxonomy" id="486041"/>
    <lineage>
        <taxon>Eukaryota</taxon>
        <taxon>Fungi</taxon>
        <taxon>Dikarya</taxon>
        <taxon>Basidiomycota</taxon>
        <taxon>Agaricomycotina</taxon>
        <taxon>Agaricomycetes</taxon>
        <taxon>Agaricomycetidae</taxon>
        <taxon>Agaricales</taxon>
        <taxon>Agaricineae</taxon>
        <taxon>Hydnangiaceae</taxon>
        <taxon>Laccaria</taxon>
    </lineage>
</organism>
<proteinExistence type="inferred from homology"/>
<sequence length="378" mass="41568">MLQNEDGLPSSYKYAWSKDAELSLPDFLTKFKPSMVQNDGTKPWIWVRGSDSSVEDVGVEDAIKEASEYLNEVTEKIENVKNDESIPLRSSKKTGAKSKKEVREQIQAEASKKLEEIAVSHGYLSGKWLIFASSDKVDMIWSNIATSIVSGPLSSTSVYLAKVATSPESETSNAQHLICVYMPNVYDKESVTEVGSLQPPRISYSVLQVMKLLLRNHGVNLSGVKSNLYTSIGIDSKHASGIQSTIWKNSNLIPESESKALKDAFFANLSTPQAVAPVKSDVQAAEVPTTSKVKPKLKLRKKVDDNPFESDNEEPETVPAKKSVTNKAKKSETDNKEPPPAPEPKKGGVKVKAKRASSSDDEDDEEERPKKKRAAAKR</sequence>
<dbReference type="EMBL" id="DS547100">
    <property type="protein sequence ID" value="EDR09111.1"/>
    <property type="molecule type" value="Genomic_DNA"/>
</dbReference>
<dbReference type="PANTHER" id="PTHR31977">
    <property type="entry name" value="UPF0696 PROTEIN C11ORF68"/>
    <property type="match status" value="1"/>
</dbReference>
<dbReference type="InterPro" id="IPR015034">
    <property type="entry name" value="Bles03"/>
</dbReference>
<dbReference type="PANTHER" id="PTHR31977:SF1">
    <property type="entry name" value="UPF0696 PROTEIN C11ORF68"/>
    <property type="match status" value="1"/>
</dbReference>
<dbReference type="Proteomes" id="UP000001194">
    <property type="component" value="Unassembled WGS sequence"/>
</dbReference>
<accession>B0D8P7</accession>
<dbReference type="InterPro" id="IPR023398">
    <property type="entry name" value="TIF_eIF4e-like"/>
</dbReference>
<evidence type="ECO:0000256" key="1">
    <source>
        <dbReference type="ARBA" id="ARBA00010568"/>
    </source>
</evidence>
<feature type="compositionally biased region" description="Acidic residues" evidence="2">
    <location>
        <begin position="306"/>
        <end position="316"/>
    </location>
</feature>
<evidence type="ECO:0000256" key="2">
    <source>
        <dbReference type="SAM" id="MobiDB-lite"/>
    </source>
</evidence>
<dbReference type="InParanoid" id="B0D8P7"/>
<name>B0D8P7_LACBS</name>
<reference evidence="3 4" key="1">
    <citation type="journal article" date="2008" name="Nature">
        <title>The genome of Laccaria bicolor provides insights into mycorrhizal symbiosis.</title>
        <authorList>
            <person name="Martin F."/>
            <person name="Aerts A."/>
            <person name="Ahren D."/>
            <person name="Brun A."/>
            <person name="Danchin E.G.J."/>
            <person name="Duchaussoy F."/>
            <person name="Gibon J."/>
            <person name="Kohler A."/>
            <person name="Lindquist E."/>
            <person name="Pereda V."/>
            <person name="Salamov A."/>
            <person name="Shapiro H.J."/>
            <person name="Wuyts J."/>
            <person name="Blaudez D."/>
            <person name="Buee M."/>
            <person name="Brokstein P."/>
            <person name="Canbaeck B."/>
            <person name="Cohen D."/>
            <person name="Courty P.E."/>
            <person name="Coutinho P.M."/>
            <person name="Delaruelle C."/>
            <person name="Detter J.C."/>
            <person name="Deveau A."/>
            <person name="DiFazio S."/>
            <person name="Duplessis S."/>
            <person name="Fraissinet-Tachet L."/>
            <person name="Lucic E."/>
            <person name="Frey-Klett P."/>
            <person name="Fourrey C."/>
            <person name="Feussner I."/>
            <person name="Gay G."/>
            <person name="Grimwood J."/>
            <person name="Hoegger P.J."/>
            <person name="Jain P."/>
            <person name="Kilaru S."/>
            <person name="Labbe J."/>
            <person name="Lin Y.C."/>
            <person name="Legue V."/>
            <person name="Le Tacon F."/>
            <person name="Marmeisse R."/>
            <person name="Melayah D."/>
            <person name="Montanini B."/>
            <person name="Muratet M."/>
            <person name="Nehls U."/>
            <person name="Niculita-Hirzel H."/>
            <person name="Oudot-Le Secq M.P."/>
            <person name="Peter M."/>
            <person name="Quesneville H."/>
            <person name="Rajashekar B."/>
            <person name="Reich M."/>
            <person name="Rouhier N."/>
            <person name="Schmutz J."/>
            <person name="Yin T."/>
            <person name="Chalot M."/>
            <person name="Henrissat B."/>
            <person name="Kuees U."/>
            <person name="Lucas S."/>
            <person name="Van de Peer Y."/>
            <person name="Podila G.K."/>
            <person name="Polle A."/>
            <person name="Pukkila P.J."/>
            <person name="Richardson P.M."/>
            <person name="Rouze P."/>
            <person name="Sanders I.R."/>
            <person name="Stajich J.E."/>
            <person name="Tunlid A."/>
            <person name="Tuskan G."/>
            <person name="Grigoriev I.V."/>
        </authorList>
    </citation>
    <scope>NUCLEOTIDE SEQUENCE [LARGE SCALE GENOMIC DNA]</scope>
    <source>
        <strain evidence="4">S238N-H82 / ATCC MYA-4686</strain>
    </source>
</reference>
<keyword evidence="4" id="KW-1185">Reference proteome</keyword>
<dbReference type="SUPFAM" id="SSF55418">
    <property type="entry name" value="eIF4e-like"/>
    <property type="match status" value="1"/>
</dbReference>
<dbReference type="KEGG" id="lbc:LACBIDRAFT_296396"/>
<evidence type="ECO:0000313" key="4">
    <source>
        <dbReference type="Proteomes" id="UP000001194"/>
    </source>
</evidence>
<feature type="region of interest" description="Disordered" evidence="2">
    <location>
        <begin position="297"/>
        <end position="378"/>
    </location>
</feature>
<dbReference type="RefSeq" id="XP_001880424.1">
    <property type="nucleotide sequence ID" value="XM_001880389.1"/>
</dbReference>